<feature type="coiled-coil region" evidence="1">
    <location>
        <begin position="47"/>
        <end position="83"/>
    </location>
</feature>
<dbReference type="AlphaFoldDB" id="A0A0R2FUW7"/>
<sequence length="104" mass="11843">MSLYRYQKANPDFVSKKARWKKGLKGRAKMAIAMKIFGGDSKTSQWYIEHEERAEMNKANVKRLQAETKRTLAEAQMAEYKAKILEGGRSTDINIQIGGDDDSN</sequence>
<name>A0A0R2FUW7_9LACO</name>
<proteinExistence type="predicted"/>
<gene>
    <name evidence="2" type="ORF">IV38_GL000103</name>
    <name evidence="3" type="ORF">IV40_GL001415</name>
</gene>
<evidence type="ECO:0000313" key="5">
    <source>
        <dbReference type="Proteomes" id="UP000051751"/>
    </source>
</evidence>
<comment type="caution">
    <text evidence="3">The sequence shown here is derived from an EMBL/GenBank/DDBJ whole genome shotgun (WGS) entry which is preliminary data.</text>
</comment>
<dbReference type="STRING" id="81857.IV38_GL000103"/>
<evidence type="ECO:0000256" key="1">
    <source>
        <dbReference type="SAM" id="Coils"/>
    </source>
</evidence>
<dbReference type="PATRIC" id="fig|81857.3.peg.106"/>
<dbReference type="Proteomes" id="UP000051645">
    <property type="component" value="Unassembled WGS sequence"/>
</dbReference>
<accession>A0A0R2FUW7</accession>
<evidence type="ECO:0000313" key="2">
    <source>
        <dbReference type="EMBL" id="KRN29223.1"/>
    </source>
</evidence>
<keyword evidence="1" id="KW-0175">Coiled coil</keyword>
<dbReference type="EMBL" id="JQAZ01000004">
    <property type="protein sequence ID" value="KRN31419.1"/>
    <property type="molecule type" value="Genomic_DNA"/>
</dbReference>
<evidence type="ECO:0000313" key="3">
    <source>
        <dbReference type="EMBL" id="KRN31419.1"/>
    </source>
</evidence>
<keyword evidence="4" id="KW-1185">Reference proteome</keyword>
<dbReference type="Proteomes" id="UP000051751">
    <property type="component" value="Unassembled WGS sequence"/>
</dbReference>
<protein>
    <submittedName>
        <fullName evidence="3">Uncharacterized protein</fullName>
    </submittedName>
</protein>
<evidence type="ECO:0000313" key="4">
    <source>
        <dbReference type="Proteomes" id="UP000051645"/>
    </source>
</evidence>
<organism evidence="3 4">
    <name type="scientific">Lactobacillus selangorensis</name>
    <dbReference type="NCBI Taxonomy" id="81857"/>
    <lineage>
        <taxon>Bacteria</taxon>
        <taxon>Bacillati</taxon>
        <taxon>Bacillota</taxon>
        <taxon>Bacilli</taxon>
        <taxon>Lactobacillales</taxon>
        <taxon>Lactobacillaceae</taxon>
        <taxon>Lactobacillus</taxon>
    </lineage>
</organism>
<reference evidence="4 5" key="1">
    <citation type="journal article" date="2015" name="Genome Announc.">
        <title>Expanding the biotechnology potential of lactobacilli through comparative genomics of 213 strains and associated genera.</title>
        <authorList>
            <person name="Sun Z."/>
            <person name="Harris H.M."/>
            <person name="McCann A."/>
            <person name="Guo C."/>
            <person name="Argimon S."/>
            <person name="Zhang W."/>
            <person name="Yang X."/>
            <person name="Jeffery I.B."/>
            <person name="Cooney J.C."/>
            <person name="Kagawa T.F."/>
            <person name="Liu W."/>
            <person name="Song Y."/>
            <person name="Salvetti E."/>
            <person name="Wrobel A."/>
            <person name="Rasinkangas P."/>
            <person name="Parkhill J."/>
            <person name="Rea M.C."/>
            <person name="O'Sullivan O."/>
            <person name="Ritari J."/>
            <person name="Douillard F.P."/>
            <person name="Paul Ross R."/>
            <person name="Yang R."/>
            <person name="Briner A.E."/>
            <person name="Felis G.E."/>
            <person name="de Vos W.M."/>
            <person name="Barrangou R."/>
            <person name="Klaenhammer T.R."/>
            <person name="Caufield P.W."/>
            <person name="Cui Y."/>
            <person name="Zhang H."/>
            <person name="O'Toole P.W."/>
        </authorList>
    </citation>
    <scope>NUCLEOTIDE SEQUENCE [LARGE SCALE GENOMIC DNA]</scope>
    <source>
        <strain evidence="2 5">ATCC BAA-66</strain>
        <strain evidence="3 4">DSM 13344</strain>
    </source>
</reference>
<dbReference type="EMBL" id="JQAT01000001">
    <property type="protein sequence ID" value="KRN29223.1"/>
    <property type="molecule type" value="Genomic_DNA"/>
</dbReference>